<dbReference type="AlphaFoldDB" id="A0A8S1CSP9"/>
<feature type="compositionally biased region" description="Polar residues" evidence="9">
    <location>
        <begin position="594"/>
        <end position="610"/>
    </location>
</feature>
<feature type="compositionally biased region" description="Polar residues" evidence="9">
    <location>
        <begin position="395"/>
        <end position="423"/>
    </location>
</feature>
<keyword evidence="3" id="KW-0678">Repressor</keyword>
<feature type="domain" description="TRASH" evidence="11">
    <location>
        <begin position="19"/>
        <end position="55"/>
    </location>
</feature>
<organism evidence="12 13">
    <name type="scientific">Cloeon dipterum</name>
    <dbReference type="NCBI Taxonomy" id="197152"/>
    <lineage>
        <taxon>Eukaryota</taxon>
        <taxon>Metazoa</taxon>
        <taxon>Ecdysozoa</taxon>
        <taxon>Arthropoda</taxon>
        <taxon>Hexapoda</taxon>
        <taxon>Insecta</taxon>
        <taxon>Pterygota</taxon>
        <taxon>Palaeoptera</taxon>
        <taxon>Ephemeroptera</taxon>
        <taxon>Pisciforma</taxon>
        <taxon>Baetidae</taxon>
        <taxon>Cloeon</taxon>
    </lineage>
</organism>
<dbReference type="SUPFAM" id="SSF47769">
    <property type="entry name" value="SAM/Pointed domain"/>
    <property type="match status" value="1"/>
</dbReference>
<dbReference type="SMART" id="SM00561">
    <property type="entry name" value="MBT"/>
    <property type="match status" value="2"/>
</dbReference>
<protein>
    <recommendedName>
        <fullName evidence="14">SAM domain-containing protein</fullName>
    </recommendedName>
</protein>
<dbReference type="Pfam" id="PF02820">
    <property type="entry name" value="MBT"/>
    <property type="match status" value="2"/>
</dbReference>
<evidence type="ECO:0000256" key="2">
    <source>
        <dbReference type="ARBA" id="ARBA00008469"/>
    </source>
</evidence>
<keyword evidence="6" id="KW-0804">Transcription</keyword>
<dbReference type="GO" id="GO:0003682">
    <property type="term" value="F:chromatin binding"/>
    <property type="evidence" value="ECO:0007669"/>
    <property type="project" value="TreeGrafter"/>
</dbReference>
<dbReference type="PANTHER" id="PTHR12247">
    <property type="entry name" value="POLYCOMB GROUP PROTEIN"/>
    <property type="match status" value="1"/>
</dbReference>
<dbReference type="OrthoDB" id="5912862at2759"/>
<reference evidence="12 13" key="1">
    <citation type="submission" date="2020-04" db="EMBL/GenBank/DDBJ databases">
        <authorList>
            <person name="Alioto T."/>
            <person name="Alioto T."/>
            <person name="Gomez Garrido J."/>
        </authorList>
    </citation>
    <scope>NUCLEOTIDE SEQUENCE [LARGE SCALE GENOMIC DNA]</scope>
</reference>
<feature type="region of interest" description="Disordered" evidence="9">
    <location>
        <begin position="334"/>
        <end position="423"/>
    </location>
</feature>
<feature type="domain" description="SAM" evidence="10">
    <location>
        <begin position="659"/>
        <end position="727"/>
    </location>
</feature>
<feature type="repeat" description="MBT" evidence="8">
    <location>
        <begin position="235"/>
        <end position="336"/>
    </location>
</feature>
<evidence type="ECO:0000256" key="5">
    <source>
        <dbReference type="ARBA" id="ARBA00023015"/>
    </source>
</evidence>
<accession>A0A8S1CSP9</accession>
<dbReference type="Gene3D" id="1.10.150.50">
    <property type="entry name" value="Transcription Factor, Ets-1"/>
    <property type="match status" value="1"/>
</dbReference>
<dbReference type="GO" id="GO:0045892">
    <property type="term" value="P:negative regulation of DNA-templated transcription"/>
    <property type="evidence" value="ECO:0007669"/>
    <property type="project" value="TreeGrafter"/>
</dbReference>
<evidence type="ECO:0000256" key="3">
    <source>
        <dbReference type="ARBA" id="ARBA00022491"/>
    </source>
</evidence>
<dbReference type="CDD" id="cd09578">
    <property type="entry name" value="SAM_Scm"/>
    <property type="match status" value="1"/>
</dbReference>
<dbReference type="InterPro" id="IPR011017">
    <property type="entry name" value="TRASH_dom"/>
</dbReference>
<dbReference type="InterPro" id="IPR047531">
    <property type="entry name" value="SAM_Scm-like"/>
</dbReference>
<dbReference type="CDD" id="cd20092">
    <property type="entry name" value="MBT_dScm-like_rpt2"/>
    <property type="match status" value="1"/>
</dbReference>
<dbReference type="SUPFAM" id="SSF63748">
    <property type="entry name" value="Tudor/PWWP/MBT"/>
    <property type="match status" value="2"/>
</dbReference>
<feature type="repeat" description="MBT" evidence="8">
    <location>
        <begin position="129"/>
        <end position="227"/>
    </location>
</feature>
<evidence type="ECO:0000313" key="13">
    <source>
        <dbReference type="Proteomes" id="UP000494165"/>
    </source>
</evidence>
<feature type="compositionally biased region" description="Pro residues" evidence="9">
    <location>
        <begin position="581"/>
        <end position="593"/>
    </location>
</feature>
<keyword evidence="4" id="KW-0677">Repeat</keyword>
<dbReference type="GO" id="GO:0005634">
    <property type="term" value="C:nucleus"/>
    <property type="evidence" value="ECO:0007669"/>
    <property type="project" value="UniProtKB-SubCell"/>
</dbReference>
<dbReference type="InterPro" id="IPR004092">
    <property type="entry name" value="Mbt"/>
</dbReference>
<name>A0A8S1CSP9_9INSE</name>
<dbReference type="InterPro" id="IPR038348">
    <property type="entry name" value="SLED_sf"/>
</dbReference>
<feature type="domain" description="TRASH" evidence="11">
    <location>
        <begin position="60"/>
        <end position="97"/>
    </location>
</feature>
<evidence type="ECO:0000256" key="6">
    <source>
        <dbReference type="ARBA" id="ARBA00023163"/>
    </source>
</evidence>
<evidence type="ECO:0000256" key="9">
    <source>
        <dbReference type="SAM" id="MobiDB-lite"/>
    </source>
</evidence>
<dbReference type="GO" id="GO:0042393">
    <property type="term" value="F:histone binding"/>
    <property type="evidence" value="ECO:0007669"/>
    <property type="project" value="TreeGrafter"/>
</dbReference>
<dbReference type="InterPro" id="IPR050548">
    <property type="entry name" value="PcG_chromatin_remod_factors"/>
</dbReference>
<dbReference type="InterPro" id="IPR021987">
    <property type="entry name" value="SLED"/>
</dbReference>
<evidence type="ECO:0000256" key="7">
    <source>
        <dbReference type="ARBA" id="ARBA00023242"/>
    </source>
</evidence>
<comment type="similarity">
    <text evidence="2">Belongs to the SCM family.</text>
</comment>
<evidence type="ECO:0000256" key="1">
    <source>
        <dbReference type="ARBA" id="ARBA00004123"/>
    </source>
</evidence>
<evidence type="ECO:0000256" key="4">
    <source>
        <dbReference type="ARBA" id="ARBA00022737"/>
    </source>
</evidence>
<keyword evidence="5" id="KW-0805">Transcription regulation</keyword>
<dbReference type="Proteomes" id="UP000494165">
    <property type="component" value="Unassembled WGS sequence"/>
</dbReference>
<keyword evidence="7" id="KW-0539">Nucleus</keyword>
<dbReference type="SMART" id="SM00454">
    <property type="entry name" value="SAM"/>
    <property type="match status" value="1"/>
</dbReference>
<dbReference type="Pfam" id="PF00536">
    <property type="entry name" value="SAM_1"/>
    <property type="match status" value="1"/>
</dbReference>
<keyword evidence="13" id="KW-1185">Reference proteome</keyword>
<evidence type="ECO:0008006" key="14">
    <source>
        <dbReference type="Google" id="ProtNLM"/>
    </source>
</evidence>
<dbReference type="Pfam" id="PF12140">
    <property type="entry name" value="SLED"/>
    <property type="match status" value="1"/>
</dbReference>
<dbReference type="PANTHER" id="PTHR12247:SF132">
    <property type="entry name" value="POLYCOMB PROTEIN SCM"/>
    <property type="match status" value="1"/>
</dbReference>
<comment type="caution">
    <text evidence="12">The sequence shown here is derived from an EMBL/GenBank/DDBJ whole genome shotgun (WGS) entry which is preliminary data.</text>
</comment>
<evidence type="ECO:0000256" key="8">
    <source>
        <dbReference type="PROSITE-ProRule" id="PRU00459"/>
    </source>
</evidence>
<evidence type="ECO:0000259" key="10">
    <source>
        <dbReference type="SMART" id="SM00454"/>
    </source>
</evidence>
<dbReference type="InterPro" id="IPR013761">
    <property type="entry name" value="SAM/pointed_sf"/>
</dbReference>
<dbReference type="SMART" id="SM00746">
    <property type="entry name" value="TRASH"/>
    <property type="match status" value="2"/>
</dbReference>
<dbReference type="Gene3D" id="3.90.1150.190">
    <property type="entry name" value="SLED domain"/>
    <property type="match status" value="1"/>
</dbReference>
<feature type="region of interest" description="Disordered" evidence="9">
    <location>
        <begin position="558"/>
        <end position="623"/>
    </location>
</feature>
<gene>
    <name evidence="12" type="ORF">CLODIP_2_CD00464</name>
</gene>
<evidence type="ECO:0000259" key="11">
    <source>
        <dbReference type="SMART" id="SM00746"/>
    </source>
</evidence>
<evidence type="ECO:0000313" key="12">
    <source>
        <dbReference type="EMBL" id="CAB3371846.1"/>
    </source>
</evidence>
<dbReference type="Gene3D" id="2.30.30.140">
    <property type="match status" value="2"/>
</dbReference>
<proteinExistence type="inferred from homology"/>
<sequence length="732" mass="80524">MSTTTPKPRGRPPKPKTCCTWCMEQKQTLLYVIPTAQGKKEFCSEKCLAEYRKAMAKGICLQCKGVIRGSPVKWEIPEQEAKLFCSVTCMGKYRKVETKKNGDSIPSNAGRKPGISGVSNTLPNDYGNFDWVTYLAETNSKAAPAKCFRQWPDPPSNDFKLGMKLEAKDPRNLDSTCIATVVGILGPRLRLRLDGSDNKNDFWRLVDSNEIFPGGHCKAHGGILQPPLGFRMNVSSWPTFQQKILANAYQAPKEVFKKHPQRPSTNHFQVGMKLEAVDKKNPLLICVATVGEVKVDMIYVTFDGWRGAFDYWCRYDSTDIFPVGWCQKSGHPLQPPGNKAISGSSRVKSKASNSSNISITEPVTPPAPVVNKQSSSMPLPTPPTVDVVKKETEPHTQLNNNVTVIEPDTSGNPSSPDSENNLNGNSTSVTVLVSNLCKCGPFLDAKKIAQFPSHFGPGNVSRVLKESIQALVDAANDPRQVYGMLRQGEGKVFIRIASDNQKSSVRLPAVETATDFWNFVEVFFEELRCCENLFSRRAARPGAICSKCTKDKTAPVVNKKDQVAQGNSSKPAANKRRWPPSEVPPPSKTPPSPAQQVPTSPSDFQPTPSKQPRKSVPSKSKSNRNVFASQADCVLITAELEAATSTTPLDGPPKLPAEVIEWTIEDVINHISYVDPLLGSHSDIFRKHEIDGKALLLLIPEMMMKYMGLKLGPALKISNIIAKIKGRKHFVS</sequence>
<dbReference type="PROSITE" id="PS51079">
    <property type="entry name" value="MBT"/>
    <property type="match status" value="2"/>
</dbReference>
<dbReference type="InterPro" id="IPR001660">
    <property type="entry name" value="SAM"/>
</dbReference>
<dbReference type="EMBL" id="CADEPI010000066">
    <property type="protein sequence ID" value="CAB3371846.1"/>
    <property type="molecule type" value="Genomic_DNA"/>
</dbReference>
<comment type="subcellular location">
    <subcellularLocation>
        <location evidence="1">Nucleus</location>
    </subcellularLocation>
</comment>
<feature type="compositionally biased region" description="Low complexity" evidence="9">
    <location>
        <begin position="342"/>
        <end position="359"/>
    </location>
</feature>